<keyword evidence="2" id="KW-0472">Membrane</keyword>
<sequence>MPAVKEKKQSKLQLIFMVVIIPVLFAVMLAGVVMYYLGFQPVQYAADFTASLFSEEEVDEEEEAVLHHENQELQRRIEELELELEEALAAAEEEEPEFEEEEDEEEDEDSSQALEELEDMIRTLQLMTASRAAAIMEEMTLEEAVTYFRGMQVTSRAEILSRMEEDQAAAIINALSSE</sequence>
<comment type="caution">
    <text evidence="4">The sequence shown here is derived from an EMBL/GenBank/DDBJ whole genome shotgun (WGS) entry which is preliminary data.</text>
</comment>
<keyword evidence="5" id="KW-1185">Reference proteome</keyword>
<dbReference type="RefSeq" id="WP_377908232.1">
    <property type="nucleotide sequence ID" value="NZ_JBHSGK010000003.1"/>
</dbReference>
<feature type="transmembrane region" description="Helical" evidence="2">
    <location>
        <begin position="12"/>
        <end position="37"/>
    </location>
</feature>
<protein>
    <submittedName>
        <fullName evidence="4">Magnesium transporter MgtE N-terminal domain-containing protein</fullName>
    </submittedName>
</protein>
<dbReference type="Proteomes" id="UP001595896">
    <property type="component" value="Unassembled WGS sequence"/>
</dbReference>
<accession>A0ABV9NRT8</accession>
<organism evidence="4 5">
    <name type="scientific">Bacillus daqingensis</name>
    <dbReference type="NCBI Taxonomy" id="872396"/>
    <lineage>
        <taxon>Bacteria</taxon>
        <taxon>Bacillati</taxon>
        <taxon>Bacillota</taxon>
        <taxon>Bacilli</taxon>
        <taxon>Bacillales</taxon>
        <taxon>Bacillaceae</taxon>
        <taxon>Bacillus</taxon>
    </lineage>
</organism>
<evidence type="ECO:0000313" key="5">
    <source>
        <dbReference type="Proteomes" id="UP001595896"/>
    </source>
</evidence>
<feature type="region of interest" description="Disordered" evidence="1">
    <location>
        <begin position="86"/>
        <end position="112"/>
    </location>
</feature>
<gene>
    <name evidence="4" type="ORF">ACFO4L_03310</name>
</gene>
<reference evidence="5" key="1">
    <citation type="journal article" date="2019" name="Int. J. Syst. Evol. Microbiol.">
        <title>The Global Catalogue of Microorganisms (GCM) 10K type strain sequencing project: providing services to taxonomists for standard genome sequencing and annotation.</title>
        <authorList>
            <consortium name="The Broad Institute Genomics Platform"/>
            <consortium name="The Broad Institute Genome Sequencing Center for Infectious Disease"/>
            <person name="Wu L."/>
            <person name="Ma J."/>
        </authorList>
    </citation>
    <scope>NUCLEOTIDE SEQUENCE [LARGE SCALE GENOMIC DNA]</scope>
    <source>
        <strain evidence="5">JCM 12165</strain>
    </source>
</reference>
<dbReference type="Gene3D" id="1.25.60.10">
    <property type="entry name" value="MgtE N-terminal domain-like"/>
    <property type="match status" value="1"/>
</dbReference>
<dbReference type="InterPro" id="IPR006668">
    <property type="entry name" value="Mg_transptr_MgtE_intracell_dom"/>
</dbReference>
<evidence type="ECO:0000256" key="2">
    <source>
        <dbReference type="SAM" id="Phobius"/>
    </source>
</evidence>
<dbReference type="SUPFAM" id="SSF158791">
    <property type="entry name" value="MgtE N-terminal domain-like"/>
    <property type="match status" value="1"/>
</dbReference>
<evidence type="ECO:0000259" key="3">
    <source>
        <dbReference type="Pfam" id="PF03448"/>
    </source>
</evidence>
<dbReference type="InterPro" id="IPR038076">
    <property type="entry name" value="MgtE_N_sf"/>
</dbReference>
<feature type="domain" description="Magnesium transporter MgtE intracellular" evidence="3">
    <location>
        <begin position="108"/>
        <end position="176"/>
    </location>
</feature>
<evidence type="ECO:0000256" key="1">
    <source>
        <dbReference type="SAM" id="MobiDB-lite"/>
    </source>
</evidence>
<dbReference type="Pfam" id="PF03448">
    <property type="entry name" value="MgtE_N"/>
    <property type="match status" value="1"/>
</dbReference>
<name>A0ABV9NRT8_9BACI</name>
<keyword evidence="2" id="KW-0812">Transmembrane</keyword>
<dbReference type="EMBL" id="JBHSGK010000003">
    <property type="protein sequence ID" value="MFC4735606.1"/>
    <property type="molecule type" value="Genomic_DNA"/>
</dbReference>
<keyword evidence="2" id="KW-1133">Transmembrane helix</keyword>
<evidence type="ECO:0000313" key="4">
    <source>
        <dbReference type="EMBL" id="MFC4735606.1"/>
    </source>
</evidence>
<proteinExistence type="predicted"/>